<dbReference type="SMART" id="SM01217">
    <property type="entry name" value="Fn3_like"/>
    <property type="match status" value="1"/>
</dbReference>
<dbReference type="OrthoDB" id="30657at2157"/>
<evidence type="ECO:0000256" key="3">
    <source>
        <dbReference type="ARBA" id="ARBA00023277"/>
    </source>
</evidence>
<dbReference type="InterPro" id="IPR036881">
    <property type="entry name" value="Glyco_hydro_3_C_sf"/>
</dbReference>
<dbReference type="GeneID" id="16572695"/>
<dbReference type="InterPro" id="IPR019800">
    <property type="entry name" value="Glyco_hydro_3_AS"/>
</dbReference>
<dbReference type="InterPro" id="IPR001764">
    <property type="entry name" value="Glyco_hydro_3_N"/>
</dbReference>
<dbReference type="Gene3D" id="3.40.50.1700">
    <property type="entry name" value="Glycoside hydrolase family 3 C-terminal domain"/>
    <property type="match status" value="1"/>
</dbReference>
<dbReference type="AlphaFoldDB" id="S5Z5B0"/>
<evidence type="ECO:0000256" key="2">
    <source>
        <dbReference type="ARBA" id="ARBA00022801"/>
    </source>
</evidence>
<dbReference type="Proteomes" id="UP000015543">
    <property type="component" value="Chromosome"/>
</dbReference>
<dbReference type="InterPro" id="IPR026891">
    <property type="entry name" value="Fn3-like"/>
</dbReference>
<dbReference type="PANTHER" id="PTHR42715:SF10">
    <property type="entry name" value="BETA-GLUCOSIDASE"/>
    <property type="match status" value="1"/>
</dbReference>
<dbReference type="Pfam" id="PF00933">
    <property type="entry name" value="Glyco_hydro_3"/>
    <property type="match status" value="1"/>
</dbReference>
<accession>S5Z5B0</accession>
<gene>
    <name evidence="5" type="ORF">N186_00235</name>
</gene>
<dbReference type="SUPFAM" id="SSF52279">
    <property type="entry name" value="Beta-D-glucan exohydrolase, C-terminal domain"/>
    <property type="match status" value="1"/>
</dbReference>
<keyword evidence="3" id="KW-0119">Carbohydrate metabolism</keyword>
<dbReference type="Gene3D" id="2.60.40.10">
    <property type="entry name" value="Immunoglobulins"/>
    <property type="match status" value="1"/>
</dbReference>
<dbReference type="HOGENOM" id="CLU_004542_4_1_2"/>
<comment type="similarity">
    <text evidence="1">Belongs to the glycosyl hydrolase 3 family.</text>
</comment>
<dbReference type="GO" id="GO:0004553">
    <property type="term" value="F:hydrolase activity, hydrolyzing O-glycosyl compounds"/>
    <property type="evidence" value="ECO:0007669"/>
    <property type="project" value="InterPro"/>
</dbReference>
<dbReference type="PROSITE" id="PS00775">
    <property type="entry name" value="GLYCOSYL_HYDROL_F3"/>
    <property type="match status" value="1"/>
</dbReference>
<dbReference type="KEGG" id="thb:N186_00235"/>
<dbReference type="InterPro" id="IPR013783">
    <property type="entry name" value="Ig-like_fold"/>
</dbReference>
<dbReference type="Pfam" id="PF01915">
    <property type="entry name" value="Glyco_hydro_3_C"/>
    <property type="match status" value="1"/>
</dbReference>
<dbReference type="PRINTS" id="PR00133">
    <property type="entry name" value="GLHYDRLASE3"/>
</dbReference>
<proteinExistence type="inferred from homology"/>
<dbReference type="InterPro" id="IPR002772">
    <property type="entry name" value="Glyco_hydro_3_C"/>
</dbReference>
<dbReference type="Gene3D" id="3.20.20.300">
    <property type="entry name" value="Glycoside hydrolase, family 3, N-terminal domain"/>
    <property type="match status" value="1"/>
</dbReference>
<dbReference type="InterPro" id="IPR017853">
    <property type="entry name" value="GH"/>
</dbReference>
<dbReference type="EMBL" id="CP006646">
    <property type="protein sequence ID" value="AGT34445.1"/>
    <property type="molecule type" value="Genomic_DNA"/>
</dbReference>
<dbReference type="PANTHER" id="PTHR42715">
    <property type="entry name" value="BETA-GLUCOSIDASE"/>
    <property type="match status" value="1"/>
</dbReference>
<reference evidence="5 6" key="1">
    <citation type="journal article" date="2013" name="Genome Announc.">
        <title>Complete Genomic Sequence of 'Thermofilum adornatus' Strain 1910bT, a Hyperthermophilic Anaerobic Organotrophic Crenarchaeon.</title>
        <authorList>
            <person name="Dominova I.N."/>
            <person name="Kublanov I.V."/>
            <person name="Podosokorskaya O.A."/>
            <person name="Derbikova K.S."/>
            <person name="Patrushev M.V."/>
            <person name="Toshchakov S.V."/>
        </authorList>
    </citation>
    <scope>NUCLEOTIDE SEQUENCE [LARGE SCALE GENOMIC DNA]</scope>
    <source>
        <strain evidence="6">1910b</strain>
    </source>
</reference>
<feature type="domain" description="Fibronectin type III-like" evidence="4">
    <location>
        <begin position="611"/>
        <end position="680"/>
    </location>
</feature>
<dbReference type="InterPro" id="IPR050288">
    <property type="entry name" value="Cellulose_deg_GH3"/>
</dbReference>
<dbReference type="eggNOG" id="arCOG04634">
    <property type="taxonomic scope" value="Archaea"/>
</dbReference>
<keyword evidence="6" id="KW-1185">Reference proteome</keyword>
<name>S5Z5B0_9CREN</name>
<dbReference type="PATRIC" id="fig|1365176.7.peg.48"/>
<sequence>MSQQIIEELLSKLSIEEKVKILVGIGDTTSSQLARVPGAAGQTHPIERLNIPGFVLADGPAGVRIENPACRATAFPVEVMLASTWNPELVEQVGKAMGEEARSCGVDVLLAPALNIHRHPLGGRNFEYFSEDPLLSGKIASAYVRGVQSAGIGACIKHFVGNEQETGRWGLDTFVSERALREIYLKPFEIAVKEAKPWSVMSAYNKLNGVHCSENEWLLTTVLREEWGFDGFVMTDWGAGEDVVRQINAGNDVIMPGGQDKLEQVLKAVREGKIPIETIDRAVTRVLSKLLGSAGYKSTPGKPDLEAHAKIAYEAAVEGMVLLKNEGALPIDRGKKIAFFGVGQILTVKGGMGSGHTHPPYVSTILDAARERSLAIDEELAKKYAEAVSTYKEELEIFYRDEPDKPSISEDVVGEADIYATAQRNDLAVIVVTRVSGEGWDLAPEDFYLRDDEKWLIDTVSEAYRKIGKPVVAILNIGTPIDVASWREKVDAILLAWQPGQEAGRAIIDTLLGLVNPSGKLPTTFPKTLGDVPSWTFGGEPAGSPKSVTYEEDIYVGYRYYDTFGKEPAYEFGYGLSYTTFSYSDLSIEQDSEQVKVKFRVTNTGKMPGKEVAQVYVKPPKGKIDKPQKELKAFKKTRLLQPGEHEDIVLTIGYKDMASFNGKEWVLEKGTYKIMVGSSSRRIHLEGEFKIHEEKTFRN</sequence>
<evidence type="ECO:0000313" key="6">
    <source>
        <dbReference type="Proteomes" id="UP000015543"/>
    </source>
</evidence>
<evidence type="ECO:0000313" key="5">
    <source>
        <dbReference type="EMBL" id="AGT34445.1"/>
    </source>
</evidence>
<dbReference type="InterPro" id="IPR036962">
    <property type="entry name" value="Glyco_hydro_3_N_sf"/>
</dbReference>
<dbReference type="Pfam" id="PF14310">
    <property type="entry name" value="Fn3-like"/>
    <property type="match status" value="1"/>
</dbReference>
<organism evidence="5 6">
    <name type="scientific">Thermofilum adornatum</name>
    <dbReference type="NCBI Taxonomy" id="1365176"/>
    <lineage>
        <taxon>Archaea</taxon>
        <taxon>Thermoproteota</taxon>
        <taxon>Thermoprotei</taxon>
        <taxon>Thermofilales</taxon>
        <taxon>Thermofilaceae</taxon>
        <taxon>Thermofilum</taxon>
    </lineage>
</organism>
<evidence type="ECO:0000259" key="4">
    <source>
        <dbReference type="SMART" id="SM01217"/>
    </source>
</evidence>
<dbReference type="RefSeq" id="WP_020961743.1">
    <property type="nucleotide sequence ID" value="NC_022093.1"/>
</dbReference>
<keyword evidence="2" id="KW-0378">Hydrolase</keyword>
<evidence type="ECO:0000256" key="1">
    <source>
        <dbReference type="ARBA" id="ARBA00005336"/>
    </source>
</evidence>
<dbReference type="FunFam" id="2.60.40.10:FF:000495">
    <property type="entry name" value="Periplasmic beta-glucosidase"/>
    <property type="match status" value="1"/>
</dbReference>
<dbReference type="GO" id="GO:0005975">
    <property type="term" value="P:carbohydrate metabolic process"/>
    <property type="evidence" value="ECO:0007669"/>
    <property type="project" value="InterPro"/>
</dbReference>
<dbReference type="SUPFAM" id="SSF51445">
    <property type="entry name" value="(Trans)glycosidases"/>
    <property type="match status" value="1"/>
</dbReference>
<protein>
    <recommendedName>
        <fullName evidence="4">Fibronectin type III-like domain-containing protein</fullName>
    </recommendedName>
</protein>